<evidence type="ECO:0000313" key="2">
    <source>
        <dbReference type="EMBL" id="VVD29242.1"/>
    </source>
</evidence>
<accession>A0A5Q4ZEK8</accession>
<reference evidence="2 3" key="1">
    <citation type="submission" date="2019-08" db="EMBL/GenBank/DDBJ databases">
        <authorList>
            <person name="Herpell B J."/>
        </authorList>
    </citation>
    <scope>NUCLEOTIDE SEQUENCE [LARGE SCALE GENOMIC DNA]</scope>
    <source>
        <strain evidence="3">Msb3</strain>
    </source>
</reference>
<dbReference type="EMBL" id="LR699553">
    <property type="protein sequence ID" value="VVD29242.1"/>
    <property type="molecule type" value="Genomic_DNA"/>
</dbReference>
<proteinExistence type="predicted"/>
<dbReference type="Proteomes" id="UP000325811">
    <property type="component" value="Chromosome I"/>
</dbReference>
<dbReference type="InterPro" id="IPR046909">
    <property type="entry name" value="cREC_REC"/>
</dbReference>
<dbReference type="RefSeq" id="WP_165186516.1">
    <property type="nucleotide sequence ID" value="NZ_LR699553.1"/>
</dbReference>
<dbReference type="AlphaFoldDB" id="A0A5Q4ZEK8"/>
<keyword evidence="3" id="KW-1185">Reference proteome</keyword>
<protein>
    <recommendedName>
        <fullName evidence="1">Cyclic-phosphate processing Receiver domain-containing protein</fullName>
    </recommendedName>
</protein>
<dbReference type="Pfam" id="PF20274">
    <property type="entry name" value="cREC_REC"/>
    <property type="match status" value="1"/>
</dbReference>
<organism evidence="2 3">
    <name type="scientific">Paraburkholderia dioscoreae</name>
    <dbReference type="NCBI Taxonomy" id="2604047"/>
    <lineage>
        <taxon>Bacteria</taxon>
        <taxon>Pseudomonadati</taxon>
        <taxon>Pseudomonadota</taxon>
        <taxon>Betaproteobacteria</taxon>
        <taxon>Burkholderiales</taxon>
        <taxon>Burkholderiaceae</taxon>
        <taxon>Paraburkholderia</taxon>
    </lineage>
</organism>
<gene>
    <name evidence="2" type="ORF">PDMSB3_2786</name>
</gene>
<feature type="domain" description="Cyclic-phosphate processing Receiver" evidence="1">
    <location>
        <begin position="4"/>
        <end position="95"/>
    </location>
</feature>
<sequence>MGYRLFIDDLRDPVDPAWTIARSSAEAITLLLGRGCPDEISFDHDLGGDDTAMAVAKRLIDLDLDANGAFIPPAFRFWVHSANPVGAANLRALLDRYLDVRGANAGDA</sequence>
<name>A0A5Q4ZEK8_9BURK</name>
<evidence type="ECO:0000259" key="1">
    <source>
        <dbReference type="Pfam" id="PF20274"/>
    </source>
</evidence>
<evidence type="ECO:0000313" key="3">
    <source>
        <dbReference type="Proteomes" id="UP000325811"/>
    </source>
</evidence>
<dbReference type="KEGG" id="pdio:PDMSB3_2786"/>